<feature type="transmembrane region" description="Helical" evidence="6">
    <location>
        <begin position="45"/>
        <end position="63"/>
    </location>
</feature>
<keyword evidence="6" id="KW-0812">Transmembrane</keyword>
<dbReference type="CDD" id="cd07185">
    <property type="entry name" value="OmpA_C-like"/>
    <property type="match status" value="1"/>
</dbReference>
<feature type="compositionally biased region" description="Basic and acidic residues" evidence="5">
    <location>
        <begin position="1"/>
        <end position="12"/>
    </location>
</feature>
<keyword evidence="2 4" id="KW-0472">Membrane</keyword>
<dbReference type="OrthoDB" id="9782229at2"/>
<evidence type="ECO:0000313" key="8">
    <source>
        <dbReference type="EMBL" id="OAI07837.1"/>
    </source>
</evidence>
<dbReference type="InterPro" id="IPR050330">
    <property type="entry name" value="Bact_OuterMem_StrucFunc"/>
</dbReference>
<dbReference type="InterPro" id="IPR036737">
    <property type="entry name" value="OmpA-like_sf"/>
</dbReference>
<dbReference type="InterPro" id="IPR006665">
    <property type="entry name" value="OmpA-like"/>
</dbReference>
<evidence type="ECO:0000256" key="5">
    <source>
        <dbReference type="SAM" id="MobiDB-lite"/>
    </source>
</evidence>
<feature type="region of interest" description="Disordered" evidence="5">
    <location>
        <begin position="1"/>
        <end position="33"/>
    </location>
</feature>
<evidence type="ECO:0000256" key="2">
    <source>
        <dbReference type="ARBA" id="ARBA00023136"/>
    </source>
</evidence>
<dbReference type="PANTHER" id="PTHR30329:SF21">
    <property type="entry name" value="LIPOPROTEIN YIAD-RELATED"/>
    <property type="match status" value="1"/>
</dbReference>
<feature type="domain" description="OmpA-like" evidence="7">
    <location>
        <begin position="166"/>
        <end position="281"/>
    </location>
</feature>
<dbReference type="PROSITE" id="PS51123">
    <property type="entry name" value="OMPA_2"/>
    <property type="match status" value="1"/>
</dbReference>
<evidence type="ECO:0000256" key="1">
    <source>
        <dbReference type="ARBA" id="ARBA00004442"/>
    </source>
</evidence>
<keyword evidence="6" id="KW-1133">Transmembrane helix</keyword>
<feature type="compositionally biased region" description="Polar residues" evidence="5">
    <location>
        <begin position="133"/>
        <end position="142"/>
    </location>
</feature>
<proteinExistence type="predicted"/>
<dbReference type="Proteomes" id="UP000078090">
    <property type="component" value="Unassembled WGS sequence"/>
</dbReference>
<protein>
    <recommendedName>
        <fullName evidence="7">OmpA-like domain-containing protein</fullName>
    </recommendedName>
</protein>
<keyword evidence="3" id="KW-0998">Cell outer membrane</keyword>
<evidence type="ECO:0000256" key="4">
    <source>
        <dbReference type="PROSITE-ProRule" id="PRU00473"/>
    </source>
</evidence>
<reference evidence="8 9" key="1">
    <citation type="submission" date="2016-03" db="EMBL/GenBank/DDBJ databases">
        <authorList>
            <person name="Ploux O."/>
        </authorList>
    </citation>
    <scope>NUCLEOTIDE SEQUENCE [LARGE SCALE GENOMIC DNA]</scope>
    <source>
        <strain evidence="8 9">R-45363</strain>
    </source>
</reference>
<comment type="caution">
    <text evidence="8">The sequence shown here is derived from an EMBL/GenBank/DDBJ whole genome shotgun (WGS) entry which is preliminary data.</text>
</comment>
<dbReference type="GO" id="GO:0009279">
    <property type="term" value="C:cell outer membrane"/>
    <property type="evidence" value="ECO:0007669"/>
    <property type="project" value="UniProtKB-SubCell"/>
</dbReference>
<feature type="region of interest" description="Disordered" evidence="5">
    <location>
        <begin position="126"/>
        <end position="168"/>
    </location>
</feature>
<accession>A0A177MPV8</accession>
<evidence type="ECO:0000259" key="7">
    <source>
        <dbReference type="PROSITE" id="PS51123"/>
    </source>
</evidence>
<dbReference type="RefSeq" id="WP_064007301.1">
    <property type="nucleotide sequence ID" value="NZ_LUUG01000049.1"/>
</dbReference>
<dbReference type="SUPFAM" id="SSF103088">
    <property type="entry name" value="OmpA-like"/>
    <property type="match status" value="1"/>
</dbReference>
<evidence type="ECO:0000256" key="3">
    <source>
        <dbReference type="ARBA" id="ARBA00023237"/>
    </source>
</evidence>
<gene>
    <name evidence="8" type="ORF">A1332_00125</name>
</gene>
<organism evidence="8 9">
    <name type="scientific">Methylomonas methanica</name>
    <dbReference type="NCBI Taxonomy" id="421"/>
    <lineage>
        <taxon>Bacteria</taxon>
        <taxon>Pseudomonadati</taxon>
        <taxon>Pseudomonadota</taxon>
        <taxon>Gammaproteobacteria</taxon>
        <taxon>Methylococcales</taxon>
        <taxon>Methylococcaceae</taxon>
        <taxon>Methylomonas</taxon>
    </lineage>
</organism>
<dbReference type="EMBL" id="LUUG01000049">
    <property type="protein sequence ID" value="OAI07837.1"/>
    <property type="molecule type" value="Genomic_DNA"/>
</dbReference>
<name>A0A177MPV8_METMH</name>
<dbReference type="AlphaFoldDB" id="A0A177MPV8"/>
<evidence type="ECO:0000313" key="9">
    <source>
        <dbReference type="Proteomes" id="UP000078090"/>
    </source>
</evidence>
<dbReference type="Gene3D" id="3.30.1330.60">
    <property type="entry name" value="OmpA-like domain"/>
    <property type="match status" value="1"/>
</dbReference>
<feature type="compositionally biased region" description="Low complexity" evidence="5">
    <location>
        <begin position="102"/>
        <end position="111"/>
    </location>
</feature>
<dbReference type="PRINTS" id="PR01021">
    <property type="entry name" value="OMPADOMAIN"/>
</dbReference>
<comment type="subcellular location">
    <subcellularLocation>
        <location evidence="1">Cell outer membrane</location>
    </subcellularLocation>
</comment>
<dbReference type="Pfam" id="PF00691">
    <property type="entry name" value="OmpA"/>
    <property type="match status" value="1"/>
</dbReference>
<sequence length="281" mass="29262">MKKPRSLDHDGLDGIIPSTDKARLKSGNPQGKADKIFKKPRDGHVPWLLGVIGLLALAVVFVPDLTQKPEAISQIAALDKQVTPVKSPASTPLVASENTDTPAPKSPAEAAPALVAEAKPDHALAANQNAQQSATGDANIQSPDALPELPTEPTAAGTPKSSPDKAAQTSAAVPFTVYFKFDSSKLTPESANSANELLSAAKSCQNRIKLNGHTCNLGSDAANIQLGLTRANAVKKLLIANGIGAKVILTASEGMRKPAAPNDTKEGQALNRRVELQCVDN</sequence>
<evidence type="ECO:0000256" key="6">
    <source>
        <dbReference type="SAM" id="Phobius"/>
    </source>
</evidence>
<feature type="region of interest" description="Disordered" evidence="5">
    <location>
        <begin position="81"/>
        <end position="111"/>
    </location>
</feature>
<dbReference type="PANTHER" id="PTHR30329">
    <property type="entry name" value="STATOR ELEMENT OF FLAGELLAR MOTOR COMPLEX"/>
    <property type="match status" value="1"/>
</dbReference>
<dbReference type="InterPro" id="IPR006664">
    <property type="entry name" value="OMP_bac"/>
</dbReference>